<dbReference type="AlphaFoldDB" id="A0AAW7Y3E3"/>
<dbReference type="Proteomes" id="UP001170624">
    <property type="component" value="Unassembled WGS sequence"/>
</dbReference>
<gene>
    <name evidence="2" type="ORF">Q4568_11245</name>
</gene>
<accession>A0AAW7Y3E3</accession>
<evidence type="ECO:0000256" key="1">
    <source>
        <dbReference type="SAM" id="Phobius"/>
    </source>
</evidence>
<proteinExistence type="predicted"/>
<name>A0AAW7Y3E3_9GAMM</name>
<reference evidence="2" key="1">
    <citation type="submission" date="2023-07" db="EMBL/GenBank/DDBJ databases">
        <title>Genome content predicts the carbon catabolic preferences of heterotrophic bacteria.</title>
        <authorList>
            <person name="Gralka M."/>
        </authorList>
    </citation>
    <scope>NUCLEOTIDE SEQUENCE</scope>
    <source>
        <strain evidence="2">G2M05</strain>
    </source>
</reference>
<keyword evidence="1" id="KW-1133">Transmembrane helix</keyword>
<comment type="caution">
    <text evidence="2">The sequence shown here is derived from an EMBL/GenBank/DDBJ whole genome shotgun (WGS) entry which is preliminary data.</text>
</comment>
<feature type="transmembrane region" description="Helical" evidence="1">
    <location>
        <begin position="31"/>
        <end position="52"/>
    </location>
</feature>
<keyword evidence="1" id="KW-0472">Membrane</keyword>
<dbReference type="RefSeq" id="WP_157072541.1">
    <property type="nucleotide sequence ID" value="NZ_AP024850.1"/>
</dbReference>
<keyword evidence="1" id="KW-0812">Transmembrane</keyword>
<dbReference type="EMBL" id="JAUOPU010000010">
    <property type="protein sequence ID" value="MDO6543111.1"/>
    <property type="molecule type" value="Genomic_DNA"/>
</dbReference>
<evidence type="ECO:0000313" key="2">
    <source>
        <dbReference type="EMBL" id="MDO6543111.1"/>
    </source>
</evidence>
<protein>
    <submittedName>
        <fullName evidence="2">Uncharacterized protein</fullName>
    </submittedName>
</protein>
<evidence type="ECO:0000313" key="3">
    <source>
        <dbReference type="Proteomes" id="UP001170624"/>
    </source>
</evidence>
<organism evidence="2 3">
    <name type="scientific">Photobacterium sanguinicancri</name>
    <dbReference type="NCBI Taxonomy" id="875932"/>
    <lineage>
        <taxon>Bacteria</taxon>
        <taxon>Pseudomonadati</taxon>
        <taxon>Pseudomonadota</taxon>
        <taxon>Gammaproteobacteria</taxon>
        <taxon>Vibrionales</taxon>
        <taxon>Vibrionaceae</taxon>
        <taxon>Photobacterium</taxon>
    </lineage>
</organism>
<sequence length="57" mass="6881">MHRLIKRFRREVKQENQQLNKRQQSQAHNQLLRLEYGLLILLIAIIVVPILWHSLIA</sequence>